<dbReference type="Pfam" id="PF13324">
    <property type="entry name" value="GCIP_N"/>
    <property type="match status" value="1"/>
</dbReference>
<dbReference type="InterPro" id="IPR026907">
    <property type="entry name" value="GCIP-like"/>
</dbReference>
<evidence type="ECO:0000256" key="2">
    <source>
        <dbReference type="ARBA" id="ARBA00004496"/>
    </source>
</evidence>
<dbReference type="Gene3D" id="1.20.1420.10">
    <property type="entry name" value="Talin, central domain"/>
    <property type="match status" value="1"/>
</dbReference>
<organism evidence="10 11">
    <name type="scientific">Apostasia shenzhenica</name>
    <dbReference type="NCBI Taxonomy" id="1088818"/>
    <lineage>
        <taxon>Eukaryota</taxon>
        <taxon>Viridiplantae</taxon>
        <taxon>Streptophyta</taxon>
        <taxon>Embryophyta</taxon>
        <taxon>Tracheophyta</taxon>
        <taxon>Spermatophyta</taxon>
        <taxon>Magnoliopsida</taxon>
        <taxon>Liliopsida</taxon>
        <taxon>Asparagales</taxon>
        <taxon>Orchidaceae</taxon>
        <taxon>Apostasioideae</taxon>
        <taxon>Apostasia</taxon>
    </lineage>
</organism>
<evidence type="ECO:0000313" key="11">
    <source>
        <dbReference type="Proteomes" id="UP000236161"/>
    </source>
</evidence>
<feature type="domain" description="Cyclin-D1-binding protein 1-like N-terminal" evidence="8">
    <location>
        <begin position="45"/>
        <end position="187"/>
    </location>
</feature>
<dbReference type="Proteomes" id="UP000236161">
    <property type="component" value="Unassembled WGS sequence"/>
</dbReference>
<dbReference type="EMBL" id="KZ451969">
    <property type="protein sequence ID" value="PKA56954.1"/>
    <property type="molecule type" value="Genomic_DNA"/>
</dbReference>
<gene>
    <name evidence="10" type="ORF">AXF42_Ash002258</name>
</gene>
<accession>A0A2I0AN50</accession>
<comment type="subcellular location">
    <subcellularLocation>
        <location evidence="2">Cytoplasm</location>
    </subcellularLocation>
    <subcellularLocation>
        <location evidence="1">Nucleus</location>
    </subcellularLocation>
</comment>
<dbReference type="InterPro" id="IPR049317">
    <property type="entry name" value="GCIP-like_N"/>
</dbReference>
<dbReference type="STRING" id="1088818.A0A2I0AN50"/>
<dbReference type="PANTHER" id="PTHR15492">
    <property type="entry name" value="CYCLIN D1-BINDING PROTEIN 1"/>
    <property type="match status" value="1"/>
</dbReference>
<evidence type="ECO:0000256" key="4">
    <source>
        <dbReference type="ARBA" id="ARBA00022490"/>
    </source>
</evidence>
<evidence type="ECO:0008006" key="12">
    <source>
        <dbReference type="Google" id="ProtNLM"/>
    </source>
</evidence>
<dbReference type="GO" id="GO:0005737">
    <property type="term" value="C:cytoplasm"/>
    <property type="evidence" value="ECO:0007669"/>
    <property type="project" value="UniProtKB-SubCell"/>
</dbReference>
<name>A0A2I0AN50_9ASPA</name>
<sequence>MSTRRGKMANLSRALDSHVRSIEEMFQMLEKSVASSLEKVEWSQVINLSEEVSKQATITGMLFNGETPEIKQLEENMEAYFNVLHGFILLCHGSTVGAGPTLHASICGSARQVIDCSLALLKEAASSCESPNSSKQSSIPRLSGSVWEACANLKKAPTANCTAIGRAITSVAVSVKDVVREMHELKPATTSTDSAVASPDEDDSGDELGNDLSPEEMVIAQLAAEAVSDLLTVLKEVIRFVSGLLRTSNAEGKDDVDALERMLICCQEIGTQGNELGASVYPPQEISSMKSSAKKICSAIDEMMKAIGITGGLSQSLLASFEGLKISLKKMETGLGASMPCEVQKLAI</sequence>
<reference evidence="10 11" key="1">
    <citation type="journal article" date="2017" name="Nature">
        <title>The Apostasia genome and the evolution of orchids.</title>
        <authorList>
            <person name="Zhang G.Q."/>
            <person name="Liu K.W."/>
            <person name="Li Z."/>
            <person name="Lohaus R."/>
            <person name="Hsiao Y.Y."/>
            <person name="Niu S.C."/>
            <person name="Wang J.Y."/>
            <person name="Lin Y.C."/>
            <person name="Xu Q."/>
            <person name="Chen L.J."/>
            <person name="Yoshida K."/>
            <person name="Fujiwara S."/>
            <person name="Wang Z.W."/>
            <person name="Zhang Y.Q."/>
            <person name="Mitsuda N."/>
            <person name="Wang M."/>
            <person name="Liu G.H."/>
            <person name="Pecoraro L."/>
            <person name="Huang H.X."/>
            <person name="Xiao X.J."/>
            <person name="Lin M."/>
            <person name="Wu X.Y."/>
            <person name="Wu W.L."/>
            <person name="Chen Y.Y."/>
            <person name="Chang S.B."/>
            <person name="Sakamoto S."/>
            <person name="Ohme-Takagi M."/>
            <person name="Yagi M."/>
            <person name="Zeng S.J."/>
            <person name="Shen C.Y."/>
            <person name="Yeh C.M."/>
            <person name="Luo Y.B."/>
            <person name="Tsai W.C."/>
            <person name="Van de Peer Y."/>
            <person name="Liu Z.J."/>
        </authorList>
    </citation>
    <scope>NUCLEOTIDE SEQUENCE [LARGE SCALE GENOMIC DNA]</scope>
    <source>
        <strain evidence="11">cv. Shenzhen</strain>
        <tissue evidence="10">Stem</tissue>
    </source>
</reference>
<evidence type="ECO:0000313" key="10">
    <source>
        <dbReference type="EMBL" id="PKA56954.1"/>
    </source>
</evidence>
<evidence type="ECO:0000256" key="3">
    <source>
        <dbReference type="ARBA" id="ARBA00008940"/>
    </source>
</evidence>
<keyword evidence="4" id="KW-0963">Cytoplasm</keyword>
<proteinExistence type="inferred from homology"/>
<feature type="region of interest" description="Disordered" evidence="7">
    <location>
        <begin position="184"/>
        <end position="211"/>
    </location>
</feature>
<dbReference type="InterPro" id="IPR049318">
    <property type="entry name" value="GCIP_C"/>
</dbReference>
<dbReference type="OrthoDB" id="41588at2759"/>
<keyword evidence="11" id="KW-1185">Reference proteome</keyword>
<evidence type="ECO:0000256" key="7">
    <source>
        <dbReference type="SAM" id="MobiDB-lite"/>
    </source>
</evidence>
<protein>
    <recommendedName>
        <fullName evidence="12">Cyclin-D1-binding protein 1</fullName>
    </recommendedName>
</protein>
<evidence type="ECO:0000259" key="8">
    <source>
        <dbReference type="Pfam" id="PF13324"/>
    </source>
</evidence>
<dbReference type="PANTHER" id="PTHR15492:SF1">
    <property type="entry name" value="CYCLIN-D1-BINDING PROTEIN 1"/>
    <property type="match status" value="1"/>
</dbReference>
<feature type="domain" description="Cyclin-D1-binding protein 1-like C-terminal" evidence="9">
    <location>
        <begin position="202"/>
        <end position="304"/>
    </location>
</feature>
<dbReference type="AlphaFoldDB" id="A0A2I0AN50"/>
<comment type="similarity">
    <text evidence="3">Belongs to the CCNDBP1 family.</text>
</comment>
<evidence type="ECO:0000256" key="6">
    <source>
        <dbReference type="ARBA" id="ARBA00023306"/>
    </source>
</evidence>
<dbReference type="Gene3D" id="1.20.1410.10">
    <property type="entry name" value="I/LWEQ domain"/>
    <property type="match status" value="1"/>
</dbReference>
<evidence type="ECO:0000256" key="1">
    <source>
        <dbReference type="ARBA" id="ARBA00004123"/>
    </source>
</evidence>
<evidence type="ECO:0000259" key="9">
    <source>
        <dbReference type="Pfam" id="PF20936"/>
    </source>
</evidence>
<keyword evidence="6" id="KW-0131">Cell cycle</keyword>
<keyword evidence="5" id="KW-0539">Nucleus</keyword>
<evidence type="ECO:0000256" key="5">
    <source>
        <dbReference type="ARBA" id="ARBA00023242"/>
    </source>
</evidence>
<dbReference type="Pfam" id="PF20936">
    <property type="entry name" value="GCIP_C"/>
    <property type="match status" value="1"/>
</dbReference>
<dbReference type="GO" id="GO:0005634">
    <property type="term" value="C:nucleus"/>
    <property type="evidence" value="ECO:0007669"/>
    <property type="project" value="UniProtKB-SubCell"/>
</dbReference>
<feature type="compositionally biased region" description="Acidic residues" evidence="7">
    <location>
        <begin position="199"/>
        <end position="209"/>
    </location>
</feature>